<name>A0ABY5VB52_9BACT</name>
<dbReference type="RefSeq" id="WP_147513241.1">
    <property type="nucleotide sequence ID" value="NZ_CP102252.1"/>
</dbReference>
<gene>
    <name evidence="1" type="ORF">NQ519_06460</name>
</gene>
<dbReference type="Proteomes" id="UP001058267">
    <property type="component" value="Chromosome"/>
</dbReference>
<evidence type="ECO:0000313" key="2">
    <source>
        <dbReference type="Proteomes" id="UP001058267"/>
    </source>
</evidence>
<evidence type="ECO:0000313" key="1">
    <source>
        <dbReference type="EMBL" id="UWN66473.1"/>
    </source>
</evidence>
<dbReference type="EMBL" id="CP102252">
    <property type="protein sequence ID" value="UWN66473.1"/>
    <property type="molecule type" value="Genomic_DNA"/>
</dbReference>
<reference evidence="1" key="1">
    <citation type="journal article" date="2022" name="Cell">
        <title>Design, construction, and in vivo augmentation of a complex gut microbiome.</title>
        <authorList>
            <person name="Cheng A.G."/>
            <person name="Ho P.Y."/>
            <person name="Aranda-Diaz A."/>
            <person name="Jain S."/>
            <person name="Yu F.B."/>
            <person name="Meng X."/>
            <person name="Wang M."/>
            <person name="Iakiviak M."/>
            <person name="Nagashima K."/>
            <person name="Zhao A."/>
            <person name="Murugkar P."/>
            <person name="Patil A."/>
            <person name="Atabakhsh K."/>
            <person name="Weakley A."/>
            <person name="Yan J."/>
            <person name="Brumbaugh A.R."/>
            <person name="Higginbottom S."/>
            <person name="Dimas A."/>
            <person name="Shiver A.L."/>
            <person name="Deutschbauer A."/>
            <person name="Neff N."/>
            <person name="Sonnenburg J.L."/>
            <person name="Huang K.C."/>
            <person name="Fischbach M.A."/>
        </authorList>
    </citation>
    <scope>NUCLEOTIDE SEQUENCE</scope>
    <source>
        <strain evidence="1">JC50</strain>
    </source>
</reference>
<keyword evidence="2" id="KW-1185">Reference proteome</keyword>
<organism evidence="1 2">
    <name type="scientific">Alistipes senegalensis JC50</name>
    <dbReference type="NCBI Taxonomy" id="1033732"/>
    <lineage>
        <taxon>Bacteria</taxon>
        <taxon>Pseudomonadati</taxon>
        <taxon>Bacteroidota</taxon>
        <taxon>Bacteroidia</taxon>
        <taxon>Bacteroidales</taxon>
        <taxon>Rikenellaceae</taxon>
        <taxon>Alistipes</taxon>
    </lineage>
</organism>
<sequence>MPPRTPVVKSSPSFEKKPIAREGTNYKRFKPSWQLNCFDINCKWGISCFDTIKFQWSTELVQDLLDKSHNDLYTILDHLAGKELASHNTFFSKLITCRDQHIDFTTLKHLSNNIIRNFFLNEIFPKLKCFETCTWEEIEREKTGKLGRSKHHYIKKEDLSPDAQQRLSELKMDDIDEVFSLRLDGTKRLIGIRELNYFKILWIDLNHEVCISHLKGT</sequence>
<protein>
    <submittedName>
        <fullName evidence="1">Uncharacterized protein</fullName>
    </submittedName>
</protein>
<proteinExistence type="predicted"/>
<accession>A0ABY5VB52</accession>